<dbReference type="InterPro" id="IPR013057">
    <property type="entry name" value="AA_transpt_TM"/>
</dbReference>
<evidence type="ECO:0000259" key="6">
    <source>
        <dbReference type="Pfam" id="PF01490"/>
    </source>
</evidence>
<name>A0A423U398_PENVA</name>
<evidence type="ECO:0000313" key="8">
    <source>
        <dbReference type="Proteomes" id="UP000283509"/>
    </source>
</evidence>
<keyword evidence="4 5" id="KW-0472">Membrane</keyword>
<feature type="transmembrane region" description="Helical" evidence="5">
    <location>
        <begin position="481"/>
        <end position="506"/>
    </location>
</feature>
<evidence type="ECO:0000256" key="5">
    <source>
        <dbReference type="SAM" id="Phobius"/>
    </source>
</evidence>
<proteinExistence type="predicted"/>
<dbReference type="Proteomes" id="UP000283509">
    <property type="component" value="Unassembled WGS sequence"/>
</dbReference>
<evidence type="ECO:0000256" key="2">
    <source>
        <dbReference type="ARBA" id="ARBA00022692"/>
    </source>
</evidence>
<keyword evidence="2 5" id="KW-0812">Transmembrane</keyword>
<dbReference type="PANTHER" id="PTHR22950">
    <property type="entry name" value="AMINO ACID TRANSPORTER"/>
    <property type="match status" value="1"/>
</dbReference>
<dbReference type="OrthoDB" id="655540at2759"/>
<feature type="transmembrane region" description="Helical" evidence="5">
    <location>
        <begin position="342"/>
        <end position="361"/>
    </location>
</feature>
<feature type="transmembrane region" description="Helical" evidence="5">
    <location>
        <begin position="157"/>
        <end position="177"/>
    </location>
</feature>
<dbReference type="EMBL" id="QCYY01000722">
    <property type="protein sequence ID" value="ROT83180.1"/>
    <property type="molecule type" value="Genomic_DNA"/>
</dbReference>
<evidence type="ECO:0000256" key="4">
    <source>
        <dbReference type="ARBA" id="ARBA00023136"/>
    </source>
</evidence>
<reference evidence="7 8" key="2">
    <citation type="submission" date="2019-01" db="EMBL/GenBank/DDBJ databases">
        <title>The decoding of complex shrimp genome reveals the adaptation for benthos swimmer, frequently molting mechanism and breeding impact on genome.</title>
        <authorList>
            <person name="Sun Y."/>
            <person name="Gao Y."/>
            <person name="Yu Y."/>
        </authorList>
    </citation>
    <scope>NUCLEOTIDE SEQUENCE [LARGE SCALE GENOMIC DNA]</scope>
    <source>
        <tissue evidence="7">Muscle</tissue>
    </source>
</reference>
<evidence type="ECO:0000313" key="7">
    <source>
        <dbReference type="EMBL" id="ROT83180.1"/>
    </source>
</evidence>
<feature type="domain" description="Amino acid transporter transmembrane" evidence="6">
    <location>
        <begin position="296"/>
        <end position="482"/>
    </location>
</feature>
<feature type="transmembrane region" description="Helical" evidence="5">
    <location>
        <begin position="31"/>
        <end position="53"/>
    </location>
</feature>
<dbReference type="Pfam" id="PF01490">
    <property type="entry name" value="Aa_trans"/>
    <property type="match status" value="1"/>
</dbReference>
<accession>A0A423U398</accession>
<dbReference type="AlphaFoldDB" id="A0A423U398"/>
<dbReference type="GO" id="GO:0005774">
    <property type="term" value="C:vacuolar membrane"/>
    <property type="evidence" value="ECO:0007669"/>
    <property type="project" value="TreeGrafter"/>
</dbReference>
<comment type="subcellular location">
    <subcellularLocation>
        <location evidence="1">Membrane</location>
        <topology evidence="1">Multi-pass membrane protein</topology>
    </subcellularLocation>
</comment>
<feature type="transmembrane region" description="Helical" evidence="5">
    <location>
        <begin position="189"/>
        <end position="207"/>
    </location>
</feature>
<keyword evidence="8" id="KW-1185">Reference proteome</keyword>
<protein>
    <submittedName>
        <fullName evidence="7">Proton-coupled amino acid transporter 4</fullName>
    </submittedName>
</protein>
<dbReference type="PANTHER" id="PTHR22950:SF703">
    <property type="entry name" value="AMINO ACID TRANSPORTER TRANSMEMBRANE DOMAIN-CONTAINING PROTEIN"/>
    <property type="match status" value="1"/>
</dbReference>
<feature type="transmembrane region" description="Helical" evidence="5">
    <location>
        <begin position="303"/>
        <end position="321"/>
    </location>
</feature>
<comment type="caution">
    <text evidence="7">The sequence shown here is derived from an EMBL/GenBank/DDBJ whole genome shotgun (WGS) entry which is preliminary data.</text>
</comment>
<dbReference type="GO" id="GO:0015179">
    <property type="term" value="F:L-amino acid transmembrane transporter activity"/>
    <property type="evidence" value="ECO:0007669"/>
    <property type="project" value="TreeGrafter"/>
</dbReference>
<dbReference type="STRING" id="6689.A0A423U398"/>
<organism evidence="7 8">
    <name type="scientific">Penaeus vannamei</name>
    <name type="common">Whiteleg shrimp</name>
    <name type="synonym">Litopenaeus vannamei</name>
    <dbReference type="NCBI Taxonomy" id="6689"/>
    <lineage>
        <taxon>Eukaryota</taxon>
        <taxon>Metazoa</taxon>
        <taxon>Ecdysozoa</taxon>
        <taxon>Arthropoda</taxon>
        <taxon>Crustacea</taxon>
        <taxon>Multicrustacea</taxon>
        <taxon>Malacostraca</taxon>
        <taxon>Eumalacostraca</taxon>
        <taxon>Eucarida</taxon>
        <taxon>Decapoda</taxon>
        <taxon>Dendrobranchiata</taxon>
        <taxon>Penaeoidea</taxon>
        <taxon>Penaeidae</taxon>
        <taxon>Penaeus</taxon>
    </lineage>
</organism>
<sequence>MIASFFLTLAPSSLFLLPLLSDDAYPRSAHITPTILSFFLLILTILLLFCPLLPHSLSSILLLLLTSPPSFHLPPSAYFILSYPYLPSTLLTIVCVRHRLMMVIFCREAWVVLPALVLGRCCGTILEEAATPSTRRRWAALHGDSPSGSMGTAGRRAALASVVINLYGSTTVFIILISQMISSRESALSLCELVLIVGAGLRVWQLVFNRWSCVRFVIMSDPARRTFPFLHFRPLPPSSPLPPTPSQSPQQTTAQPPLLPLPVSPTVILTAVSPGGFVGTAVLGRRREQHPCLSGPKPLAVDIAIILEIINLLSTFIISFNPCARSWRHSERSRIVECSMRLRFWFCLVSMLTCLFAYRHVLFPLLSLREWDRVCDCGMGDWAEPDGVLPPCGVAWRICPSLSIPFTEFCLKRVLLRSSMVMLQMLICLAVPDFGLILNLIGGSCITLCTFVFPPIMYMRLMDMEGEPGWPKRKLPLWERVYLIEILIVGVVGGICSTVSATIAILDPDSFQKNCFVNFFDLF</sequence>
<reference evidence="7 8" key="1">
    <citation type="submission" date="2018-04" db="EMBL/GenBank/DDBJ databases">
        <authorList>
            <person name="Zhang X."/>
            <person name="Yuan J."/>
            <person name="Li F."/>
            <person name="Xiang J."/>
        </authorList>
    </citation>
    <scope>NUCLEOTIDE SEQUENCE [LARGE SCALE GENOMIC DNA]</scope>
    <source>
        <tissue evidence="7">Muscle</tissue>
    </source>
</reference>
<feature type="transmembrane region" description="Helical" evidence="5">
    <location>
        <begin position="438"/>
        <end position="461"/>
    </location>
</feature>
<evidence type="ECO:0000256" key="3">
    <source>
        <dbReference type="ARBA" id="ARBA00022989"/>
    </source>
</evidence>
<evidence type="ECO:0000256" key="1">
    <source>
        <dbReference type="ARBA" id="ARBA00004141"/>
    </source>
</evidence>
<gene>
    <name evidence="7" type="ORF">C7M84_023640</name>
</gene>
<keyword evidence="3 5" id="KW-1133">Transmembrane helix</keyword>